<reference evidence="5 6" key="1">
    <citation type="journal article" date="2011" name="PLoS Pathog.">
        <title>Endophytic Life Strategies Decoded by Genome and Transcriptome Analyses of the Mutualistic Root Symbiont Piriformospora indica.</title>
        <authorList>
            <person name="Zuccaro A."/>
            <person name="Lahrmann U."/>
            <person name="Guldener U."/>
            <person name="Langen G."/>
            <person name="Pfiffi S."/>
            <person name="Biedenkopf D."/>
            <person name="Wong P."/>
            <person name="Samans B."/>
            <person name="Grimm C."/>
            <person name="Basiewicz M."/>
            <person name="Murat C."/>
            <person name="Martin F."/>
            <person name="Kogel K.H."/>
        </authorList>
    </citation>
    <scope>NUCLEOTIDE SEQUENCE [LARGE SCALE GENOMIC DNA]</scope>
    <source>
        <strain evidence="5 6">DSM 11827</strain>
    </source>
</reference>
<comment type="caution">
    <text evidence="5">The sequence shown here is derived from an EMBL/GenBank/DDBJ whole genome shotgun (WGS) entry which is preliminary data.</text>
</comment>
<sequence length="85" mass="9798">MSSAPQQTPVEETKTPENWQKMIKGKTPSQFTDPCHAAAKASFRCLDENNYDRDACLQIFADYRECKAAWIEQRRADRRAGRANF</sequence>
<dbReference type="EMBL" id="CAFZ01000056">
    <property type="protein sequence ID" value="CCA69473.1"/>
    <property type="molecule type" value="Genomic_DNA"/>
</dbReference>
<dbReference type="PROSITE" id="PS51808">
    <property type="entry name" value="CHCH"/>
    <property type="match status" value="1"/>
</dbReference>
<dbReference type="eggNOG" id="KOG4618">
    <property type="taxonomic scope" value="Eukaryota"/>
</dbReference>
<proteinExistence type="predicted"/>
<evidence type="ECO:0000313" key="5">
    <source>
        <dbReference type="EMBL" id="CCA69473.1"/>
    </source>
</evidence>
<gene>
    <name evidence="5" type="ORF">PIIN_03373</name>
</gene>
<evidence type="ECO:0000313" key="6">
    <source>
        <dbReference type="Proteomes" id="UP000007148"/>
    </source>
</evidence>
<dbReference type="GO" id="GO:0005758">
    <property type="term" value="C:mitochondrial intermembrane space"/>
    <property type="evidence" value="ECO:0007669"/>
    <property type="project" value="UniProtKB-SubCell"/>
</dbReference>
<keyword evidence="6" id="KW-1185">Reference proteome</keyword>
<dbReference type="STRING" id="1109443.G4TDT0"/>
<dbReference type="OrthoDB" id="9971592at2759"/>
<dbReference type="OMA" id="GGDRDMC"/>
<dbReference type="GO" id="GO:0033108">
    <property type="term" value="P:mitochondrial respiratory chain complex assembly"/>
    <property type="evidence" value="ECO:0007669"/>
    <property type="project" value="TreeGrafter"/>
</dbReference>
<dbReference type="SUPFAM" id="SSF47072">
    <property type="entry name" value="Cysteine alpha-hairpin motif"/>
    <property type="match status" value="1"/>
</dbReference>
<dbReference type="Proteomes" id="UP000007148">
    <property type="component" value="Unassembled WGS sequence"/>
</dbReference>
<keyword evidence="4" id="KW-1015">Disulfide bond</keyword>
<dbReference type="InterPro" id="IPR009069">
    <property type="entry name" value="Cys_alpha_HP_mot_SF"/>
</dbReference>
<dbReference type="InParanoid" id="G4TDT0"/>
<dbReference type="InterPro" id="IPR051040">
    <property type="entry name" value="COX23"/>
</dbReference>
<dbReference type="AlphaFoldDB" id="G4TDT0"/>
<dbReference type="PANTHER" id="PTHR46811:SF1">
    <property type="entry name" value="COILED-COIL-HELIX-COILED-COIL-HELIX DOMAIN-CONTAINING PROTEIN 7"/>
    <property type="match status" value="1"/>
</dbReference>
<dbReference type="Pfam" id="PF02297">
    <property type="entry name" value="COX6B"/>
    <property type="match status" value="1"/>
</dbReference>
<dbReference type="Gene3D" id="1.10.287.1130">
    <property type="entry name" value="CytochromE C oxidase copper chaperone"/>
    <property type="match status" value="1"/>
</dbReference>
<evidence type="ECO:0008006" key="7">
    <source>
        <dbReference type="Google" id="ProtNLM"/>
    </source>
</evidence>
<dbReference type="InterPro" id="IPR048280">
    <property type="entry name" value="COX6B-like"/>
</dbReference>
<evidence type="ECO:0000256" key="4">
    <source>
        <dbReference type="ARBA" id="ARBA00023157"/>
    </source>
</evidence>
<evidence type="ECO:0000256" key="3">
    <source>
        <dbReference type="ARBA" id="ARBA00023128"/>
    </source>
</evidence>
<dbReference type="PANTHER" id="PTHR46811">
    <property type="entry name" value="COILED-COIL-HELIX-COILED-COIL-HELIX DOMAIN-CONTAINING PROTEIN 7"/>
    <property type="match status" value="1"/>
</dbReference>
<evidence type="ECO:0000256" key="2">
    <source>
        <dbReference type="ARBA" id="ARBA00004569"/>
    </source>
</evidence>
<accession>G4TDT0</accession>
<evidence type="ECO:0000256" key="1">
    <source>
        <dbReference type="ARBA" id="ARBA00003875"/>
    </source>
</evidence>
<name>G4TDT0_SERID</name>
<organism evidence="5 6">
    <name type="scientific">Serendipita indica (strain DSM 11827)</name>
    <name type="common">Root endophyte fungus</name>
    <name type="synonym">Piriformospora indica</name>
    <dbReference type="NCBI Taxonomy" id="1109443"/>
    <lineage>
        <taxon>Eukaryota</taxon>
        <taxon>Fungi</taxon>
        <taxon>Dikarya</taxon>
        <taxon>Basidiomycota</taxon>
        <taxon>Agaricomycotina</taxon>
        <taxon>Agaricomycetes</taxon>
        <taxon>Sebacinales</taxon>
        <taxon>Serendipitaceae</taxon>
        <taxon>Serendipita</taxon>
    </lineage>
</organism>
<protein>
    <recommendedName>
        <fullName evidence="7">Cytochrome c oxidase-assembly factor COX23, mitochondrial</fullName>
    </recommendedName>
</protein>
<comment type="subcellular location">
    <subcellularLocation>
        <location evidence="2">Mitochondrion intermembrane space</location>
    </subcellularLocation>
</comment>
<dbReference type="HOGENOM" id="CLU_157422_2_0_1"/>
<keyword evidence="3" id="KW-0496">Mitochondrion</keyword>
<comment type="function">
    <text evidence="1">Required for the assembly of cytochrome c oxidase.</text>
</comment>